<keyword evidence="7" id="KW-0902">Two-component regulatory system</keyword>
<dbReference type="SUPFAM" id="SSF47384">
    <property type="entry name" value="Homodimeric domain of signal transducing histidine kinase"/>
    <property type="match status" value="1"/>
</dbReference>
<dbReference type="GO" id="GO:0016036">
    <property type="term" value="P:cellular response to phosphate starvation"/>
    <property type="evidence" value="ECO:0007669"/>
    <property type="project" value="TreeGrafter"/>
</dbReference>
<dbReference type="InterPro" id="IPR036890">
    <property type="entry name" value="HATPase_C_sf"/>
</dbReference>
<evidence type="ECO:0000256" key="5">
    <source>
        <dbReference type="ARBA" id="ARBA00022679"/>
    </source>
</evidence>
<dbReference type="OrthoDB" id="9762826at2"/>
<dbReference type="KEGG" id="csr:Cspa_c51880"/>
<protein>
    <recommendedName>
        <fullName evidence="3">histidine kinase</fullName>
        <ecNumber evidence="3">2.7.13.3</ecNumber>
    </recommendedName>
</protein>
<dbReference type="Pfam" id="PF00512">
    <property type="entry name" value="HisKA"/>
    <property type="match status" value="1"/>
</dbReference>
<reference evidence="10 11" key="1">
    <citation type="submission" date="2013-02" db="EMBL/GenBank/DDBJ databases">
        <title>Genome sequence of Clostridium saccharoperbutylacetonicum N1-4(HMT).</title>
        <authorList>
            <person name="Poehlein A."/>
            <person name="Daniel R."/>
        </authorList>
    </citation>
    <scope>NUCLEOTIDE SEQUENCE [LARGE SCALE GENOMIC DNA]</scope>
    <source>
        <strain evidence="11">N1-4(HMT)</strain>
    </source>
</reference>
<dbReference type="GO" id="GO:0005886">
    <property type="term" value="C:plasma membrane"/>
    <property type="evidence" value="ECO:0007669"/>
    <property type="project" value="TreeGrafter"/>
</dbReference>
<dbReference type="InterPro" id="IPR050351">
    <property type="entry name" value="BphY/WalK/GraS-like"/>
</dbReference>
<evidence type="ECO:0000256" key="1">
    <source>
        <dbReference type="ARBA" id="ARBA00000085"/>
    </source>
</evidence>
<dbReference type="Gene3D" id="3.30.565.10">
    <property type="entry name" value="Histidine kinase-like ATPase, C-terminal domain"/>
    <property type="match status" value="1"/>
</dbReference>
<dbReference type="PROSITE" id="PS50109">
    <property type="entry name" value="HIS_KIN"/>
    <property type="match status" value="1"/>
</dbReference>
<keyword evidence="11" id="KW-1185">Reference proteome</keyword>
<keyword evidence="5" id="KW-0808">Transferase</keyword>
<keyword evidence="8" id="KW-0812">Transmembrane</keyword>
<keyword evidence="4" id="KW-0597">Phosphoprotein</keyword>
<dbReference type="CDD" id="cd00082">
    <property type="entry name" value="HisKA"/>
    <property type="match status" value="1"/>
</dbReference>
<dbReference type="PANTHER" id="PTHR45453:SF1">
    <property type="entry name" value="PHOSPHATE REGULON SENSOR PROTEIN PHOR"/>
    <property type="match status" value="1"/>
</dbReference>
<dbReference type="InterPro" id="IPR036097">
    <property type="entry name" value="HisK_dim/P_sf"/>
</dbReference>
<dbReference type="STRING" id="36745.CLSAP_49360"/>
<evidence type="ECO:0000256" key="3">
    <source>
        <dbReference type="ARBA" id="ARBA00012438"/>
    </source>
</evidence>
<dbReference type="GO" id="GO:0004721">
    <property type="term" value="F:phosphoprotein phosphatase activity"/>
    <property type="evidence" value="ECO:0007669"/>
    <property type="project" value="TreeGrafter"/>
</dbReference>
<dbReference type="Gene3D" id="1.10.287.130">
    <property type="match status" value="1"/>
</dbReference>
<dbReference type="PATRIC" id="fig|931276.5.peg.5242"/>
<name>M1MLX4_9CLOT</name>
<dbReference type="SMART" id="SM00388">
    <property type="entry name" value="HisKA"/>
    <property type="match status" value="1"/>
</dbReference>
<keyword evidence="8" id="KW-0472">Membrane</keyword>
<comment type="subcellular location">
    <subcellularLocation>
        <location evidence="2">Membrane</location>
    </subcellularLocation>
</comment>
<dbReference type="GO" id="GO:0000155">
    <property type="term" value="F:phosphorelay sensor kinase activity"/>
    <property type="evidence" value="ECO:0007669"/>
    <property type="project" value="InterPro"/>
</dbReference>
<evidence type="ECO:0000256" key="2">
    <source>
        <dbReference type="ARBA" id="ARBA00004370"/>
    </source>
</evidence>
<feature type="transmembrane region" description="Helical" evidence="8">
    <location>
        <begin position="12"/>
        <end position="34"/>
    </location>
</feature>
<dbReference type="HOGENOM" id="CLU_480400_0_0_9"/>
<dbReference type="InterPro" id="IPR003594">
    <property type="entry name" value="HATPase_dom"/>
</dbReference>
<accession>M1MLX4</accession>
<dbReference type="InterPro" id="IPR003661">
    <property type="entry name" value="HisK_dim/P_dom"/>
</dbReference>
<proteinExistence type="predicted"/>
<evidence type="ECO:0000313" key="10">
    <source>
        <dbReference type="EMBL" id="AGF58939.1"/>
    </source>
</evidence>
<sequence>MKTKKAFKSIFLKTALMFFTFYFIVAIVFTGIYYKSKVDENNTKFAYMQSVLQDRISDNINNIEYERLSENRNGLWWNDGKSENALNKDINNLAIINGEVSHFTSGFSKEMFSRTDLYNEDFNIIADSRNLLWIGREEIEKSKSDHCYVSRYIDLDKYFSEDEEIELFKYQNPNNSQGYFIKGQGYINGTEIIPEVLEIYKGSNDGPVTADEGIENGEKIKTYNFNVEGVQGLKKVDISDYFNPNWEIHYNSDIYNTANSSDLYKKIFQRYNNLKEPKGAEIKALVDENGHLNVRNNINKTFWKVNYDYINNLNINNHNYYLGLKADYYPWEDIIPKAIPLYLVSFIMVLAMTIILTKALYKTYEKQEMIEKNRRELTSAIAHELKTPLGIIRTYGEGLKEKIAEDKRDKYLDVIIDETYKMDKIVLEMLDLSKMEAKAYELKIEEFCINKLIEEILKKHEKIFDEKNIHINYSADKVYNLSADYMLIERVVNNLISNAVYHTEENKTISIILNNNTFNIENEGQHIPKDKINLIWDTFYRADSSRDRSERRTGIGLAIVKNILQLHSLSYGLENSEIGVKFWFKFSSV</sequence>
<feature type="domain" description="Histidine kinase" evidence="9">
    <location>
        <begin position="380"/>
        <end position="589"/>
    </location>
</feature>
<dbReference type="AlphaFoldDB" id="M1MLX4"/>
<evidence type="ECO:0000259" key="9">
    <source>
        <dbReference type="PROSITE" id="PS50109"/>
    </source>
</evidence>
<feature type="transmembrane region" description="Helical" evidence="8">
    <location>
        <begin position="339"/>
        <end position="361"/>
    </location>
</feature>
<keyword evidence="6 10" id="KW-0418">Kinase</keyword>
<comment type="catalytic activity">
    <reaction evidence="1">
        <text>ATP + protein L-histidine = ADP + protein N-phospho-L-histidine.</text>
        <dbReference type="EC" id="2.7.13.3"/>
    </reaction>
</comment>
<dbReference type="InterPro" id="IPR005467">
    <property type="entry name" value="His_kinase_dom"/>
</dbReference>
<gene>
    <name evidence="10" type="ORF">Cspa_c51880</name>
</gene>
<dbReference type="Pfam" id="PF02518">
    <property type="entry name" value="HATPase_c"/>
    <property type="match status" value="1"/>
</dbReference>
<dbReference type="Proteomes" id="UP000011728">
    <property type="component" value="Chromosome"/>
</dbReference>
<dbReference type="RefSeq" id="WP_015395247.1">
    <property type="nucleotide sequence ID" value="NC_020291.1"/>
</dbReference>
<evidence type="ECO:0000256" key="4">
    <source>
        <dbReference type="ARBA" id="ARBA00022553"/>
    </source>
</evidence>
<organism evidence="10 11">
    <name type="scientific">Clostridium saccharoperbutylacetonicum N1-4(HMT)</name>
    <dbReference type="NCBI Taxonomy" id="931276"/>
    <lineage>
        <taxon>Bacteria</taxon>
        <taxon>Bacillati</taxon>
        <taxon>Bacillota</taxon>
        <taxon>Clostridia</taxon>
        <taxon>Eubacteriales</taxon>
        <taxon>Clostridiaceae</taxon>
        <taxon>Clostridium</taxon>
    </lineage>
</organism>
<dbReference type="EMBL" id="CP004121">
    <property type="protein sequence ID" value="AGF58939.1"/>
    <property type="molecule type" value="Genomic_DNA"/>
</dbReference>
<dbReference type="EC" id="2.7.13.3" evidence="3"/>
<dbReference type="SMART" id="SM00387">
    <property type="entry name" value="HATPase_c"/>
    <property type="match status" value="1"/>
</dbReference>
<evidence type="ECO:0000256" key="8">
    <source>
        <dbReference type="SAM" id="Phobius"/>
    </source>
</evidence>
<evidence type="ECO:0000256" key="6">
    <source>
        <dbReference type="ARBA" id="ARBA00022777"/>
    </source>
</evidence>
<dbReference type="eggNOG" id="COG2205">
    <property type="taxonomic scope" value="Bacteria"/>
</dbReference>
<evidence type="ECO:0000256" key="7">
    <source>
        <dbReference type="ARBA" id="ARBA00023012"/>
    </source>
</evidence>
<keyword evidence="8" id="KW-1133">Transmembrane helix</keyword>
<dbReference type="PANTHER" id="PTHR45453">
    <property type="entry name" value="PHOSPHATE REGULON SENSOR PROTEIN PHOR"/>
    <property type="match status" value="1"/>
</dbReference>
<dbReference type="SUPFAM" id="SSF55874">
    <property type="entry name" value="ATPase domain of HSP90 chaperone/DNA topoisomerase II/histidine kinase"/>
    <property type="match status" value="1"/>
</dbReference>
<evidence type="ECO:0000313" key="11">
    <source>
        <dbReference type="Proteomes" id="UP000011728"/>
    </source>
</evidence>